<evidence type="ECO:0000256" key="2">
    <source>
        <dbReference type="ARBA" id="ARBA00022448"/>
    </source>
</evidence>
<evidence type="ECO:0000259" key="8">
    <source>
        <dbReference type="PROSITE" id="PS50928"/>
    </source>
</evidence>
<dbReference type="InterPro" id="IPR050366">
    <property type="entry name" value="BP-dependent_transpt_permease"/>
</dbReference>
<dbReference type="Proteomes" id="UP000561271">
    <property type="component" value="Unassembled WGS sequence"/>
</dbReference>
<dbReference type="InterPro" id="IPR053523">
    <property type="entry name" value="Oligopeptide_permease_AppC"/>
</dbReference>
<dbReference type="Proteomes" id="UP000569018">
    <property type="component" value="Unassembled WGS sequence"/>
</dbReference>
<comment type="caution">
    <text evidence="10">The sequence shown here is derived from an EMBL/GenBank/DDBJ whole genome shotgun (WGS) entry which is preliminary data.</text>
</comment>
<dbReference type="Pfam" id="PF00528">
    <property type="entry name" value="BPD_transp_1"/>
    <property type="match status" value="1"/>
</dbReference>
<evidence type="ECO:0000313" key="9">
    <source>
        <dbReference type="EMBL" id="GFP29200.1"/>
    </source>
</evidence>
<dbReference type="PANTHER" id="PTHR43386">
    <property type="entry name" value="OLIGOPEPTIDE TRANSPORT SYSTEM PERMEASE PROTEIN APPC"/>
    <property type="match status" value="1"/>
</dbReference>
<feature type="transmembrane region" description="Helical" evidence="7">
    <location>
        <begin position="48"/>
        <end position="69"/>
    </location>
</feature>
<reference evidence="12 13" key="1">
    <citation type="journal article" date="2020" name="Front. Microbiol.">
        <title>Single-cell genomics of novel Actinobacteria with the Wood-Ljungdahl pathway discovered in a serpentinizing system.</title>
        <authorList>
            <person name="Merino N."/>
            <person name="Kawai M."/>
            <person name="Boyd E.S."/>
            <person name="Colman D.R."/>
            <person name="McGlynn S.E."/>
            <person name="Nealson K.H."/>
            <person name="Kurokawa K."/>
            <person name="Hongoh Y."/>
        </authorList>
    </citation>
    <scope>NUCLEOTIDE SEQUENCE [LARGE SCALE GENOMIC DNA]</scope>
    <source>
        <strain evidence="9 14">S34</strain>
        <strain evidence="10 12">S44</strain>
        <strain evidence="11 13">S47</strain>
    </source>
</reference>
<evidence type="ECO:0000256" key="5">
    <source>
        <dbReference type="ARBA" id="ARBA00022989"/>
    </source>
</evidence>
<keyword evidence="5 7" id="KW-1133">Transmembrane helix</keyword>
<dbReference type="InterPro" id="IPR000515">
    <property type="entry name" value="MetI-like"/>
</dbReference>
<evidence type="ECO:0000313" key="14">
    <source>
        <dbReference type="Proteomes" id="UP000588083"/>
    </source>
</evidence>
<accession>A0A6V8QCK9</accession>
<name>A0A6V8QCK9_9ACTN</name>
<gene>
    <name evidence="9" type="ORF">HKBW3S34_00119</name>
    <name evidence="10" type="ORF">HKBW3S44_00339</name>
    <name evidence="11" type="ORF">HKBW3S47_01095</name>
</gene>
<evidence type="ECO:0000313" key="11">
    <source>
        <dbReference type="EMBL" id="GFP39396.1"/>
    </source>
</evidence>
<dbReference type="Pfam" id="PF12911">
    <property type="entry name" value="OppC_N"/>
    <property type="match status" value="1"/>
</dbReference>
<keyword evidence="2 7" id="KW-0813">Transport</keyword>
<evidence type="ECO:0000256" key="3">
    <source>
        <dbReference type="ARBA" id="ARBA00022475"/>
    </source>
</evidence>
<dbReference type="RefSeq" id="WP_246273181.1">
    <property type="nucleotide sequence ID" value="NZ_BLRZ01000003.1"/>
</dbReference>
<keyword evidence="14" id="KW-1185">Reference proteome</keyword>
<dbReference type="EMBL" id="BLRZ01000003">
    <property type="protein sequence ID" value="GFP29200.1"/>
    <property type="molecule type" value="Genomic_DNA"/>
</dbReference>
<dbReference type="SUPFAM" id="SSF161098">
    <property type="entry name" value="MetI-like"/>
    <property type="match status" value="1"/>
</dbReference>
<evidence type="ECO:0000313" key="12">
    <source>
        <dbReference type="Proteomes" id="UP000561271"/>
    </source>
</evidence>
<feature type="transmembrane region" description="Helical" evidence="7">
    <location>
        <begin position="173"/>
        <end position="191"/>
    </location>
</feature>
<feature type="transmembrane region" description="Helical" evidence="7">
    <location>
        <begin position="148"/>
        <end position="167"/>
    </location>
</feature>
<feature type="transmembrane region" description="Helical" evidence="7">
    <location>
        <begin position="230"/>
        <end position="255"/>
    </location>
</feature>
<dbReference type="PROSITE" id="PS50928">
    <property type="entry name" value="ABC_TM1"/>
    <property type="match status" value="1"/>
</dbReference>
<dbReference type="AlphaFoldDB" id="A0A6V8QCK9"/>
<evidence type="ECO:0000256" key="4">
    <source>
        <dbReference type="ARBA" id="ARBA00022692"/>
    </source>
</evidence>
<evidence type="ECO:0000256" key="7">
    <source>
        <dbReference type="RuleBase" id="RU363032"/>
    </source>
</evidence>
<dbReference type="EMBL" id="BLSC01000014">
    <property type="protein sequence ID" value="GFP36658.1"/>
    <property type="molecule type" value="Genomic_DNA"/>
</dbReference>
<evidence type="ECO:0000313" key="10">
    <source>
        <dbReference type="EMBL" id="GFP36658.1"/>
    </source>
</evidence>
<feature type="transmembrane region" description="Helical" evidence="7">
    <location>
        <begin position="275"/>
        <end position="298"/>
    </location>
</feature>
<dbReference type="NCBIfam" id="NF045476">
    <property type="entry name" value="Opp4C"/>
    <property type="match status" value="1"/>
</dbReference>
<protein>
    <submittedName>
        <fullName evidence="10">Peptide/nickel transport system permease protein</fullName>
    </submittedName>
</protein>
<proteinExistence type="inferred from homology"/>
<feature type="domain" description="ABC transmembrane type-1" evidence="8">
    <location>
        <begin position="109"/>
        <end position="298"/>
    </location>
</feature>
<dbReference type="PANTHER" id="PTHR43386:SF1">
    <property type="entry name" value="D,D-DIPEPTIDE TRANSPORT SYSTEM PERMEASE PROTEIN DDPC-RELATED"/>
    <property type="match status" value="1"/>
</dbReference>
<evidence type="ECO:0000313" key="13">
    <source>
        <dbReference type="Proteomes" id="UP000569018"/>
    </source>
</evidence>
<dbReference type="Gene3D" id="1.10.3720.10">
    <property type="entry name" value="MetI-like"/>
    <property type="match status" value="1"/>
</dbReference>
<organism evidence="10 12">
    <name type="scientific">Candidatus Hakubella thermalkaliphila</name>
    <dbReference type="NCBI Taxonomy" id="2754717"/>
    <lineage>
        <taxon>Bacteria</taxon>
        <taxon>Bacillati</taxon>
        <taxon>Actinomycetota</taxon>
        <taxon>Actinomycetota incertae sedis</taxon>
        <taxon>Candidatus Hakubellales</taxon>
        <taxon>Candidatus Hakubellaceae</taxon>
        <taxon>Candidatus Hakubella</taxon>
    </lineage>
</organism>
<comment type="similarity">
    <text evidence="7">Belongs to the binding-protein-dependent transport system permease family.</text>
</comment>
<dbReference type="GO" id="GO:0005886">
    <property type="term" value="C:plasma membrane"/>
    <property type="evidence" value="ECO:0007669"/>
    <property type="project" value="UniProtKB-SubCell"/>
</dbReference>
<sequence length="316" mass="35265">MVYRDGFIDQVSEGYEGVAAREREALPEEYAGKTLLQIFIRRFVRHKLAMAGLVVLVVLYSLAILTPWITPYEFDEIDLYNMYSPPSAQHWFGTDELGRDTLTRVLYGGRISLMVGTVVAILSSTIGTLIGMIAGYYGKWVDNLLMRFVDLMLSLPLLPLLIVVAAIKGPGLGGIIIILGLLTWTSVARLVRGSFLSIREEDYVQAARALGASDWRIIVRHILPNAMAPIIVSTTLMVGIAILIESVLSYLGFGIQPPTPSWGNMLHKAKITMTQYPWLTYFPGLMIVLTVLCFNFVGDGLRDALDPRQTLYRRYT</sequence>
<dbReference type="InterPro" id="IPR025966">
    <property type="entry name" value="OppC_N"/>
</dbReference>
<dbReference type="Proteomes" id="UP000588083">
    <property type="component" value="Unassembled WGS sequence"/>
</dbReference>
<comment type="subcellular location">
    <subcellularLocation>
        <location evidence="1 7">Cell membrane</location>
        <topology evidence="1 7">Multi-pass membrane protein</topology>
    </subcellularLocation>
</comment>
<dbReference type="CDD" id="cd06261">
    <property type="entry name" value="TM_PBP2"/>
    <property type="match status" value="1"/>
</dbReference>
<dbReference type="GO" id="GO:0055085">
    <property type="term" value="P:transmembrane transport"/>
    <property type="evidence" value="ECO:0007669"/>
    <property type="project" value="InterPro"/>
</dbReference>
<feature type="transmembrane region" description="Helical" evidence="7">
    <location>
        <begin position="111"/>
        <end position="136"/>
    </location>
</feature>
<evidence type="ECO:0000256" key="6">
    <source>
        <dbReference type="ARBA" id="ARBA00023136"/>
    </source>
</evidence>
<keyword evidence="3" id="KW-1003">Cell membrane</keyword>
<dbReference type="EMBL" id="BLSD01000050">
    <property type="protein sequence ID" value="GFP39396.1"/>
    <property type="molecule type" value="Genomic_DNA"/>
</dbReference>
<dbReference type="InterPro" id="IPR035906">
    <property type="entry name" value="MetI-like_sf"/>
</dbReference>
<keyword evidence="6 7" id="KW-0472">Membrane</keyword>
<keyword evidence="4 7" id="KW-0812">Transmembrane</keyword>
<evidence type="ECO:0000256" key="1">
    <source>
        <dbReference type="ARBA" id="ARBA00004651"/>
    </source>
</evidence>